<accession>A0A268P0W1</accession>
<evidence type="ECO:0000313" key="4">
    <source>
        <dbReference type="Proteomes" id="UP000216207"/>
    </source>
</evidence>
<proteinExistence type="inferred from homology"/>
<dbReference type="AlphaFoldDB" id="A0A268P0W1"/>
<evidence type="ECO:0000313" key="3">
    <source>
        <dbReference type="EMBL" id="PAE89338.1"/>
    </source>
</evidence>
<dbReference type="SUPFAM" id="SSF53697">
    <property type="entry name" value="SIS domain"/>
    <property type="match status" value="1"/>
</dbReference>
<comment type="similarity">
    <text evidence="1">Belongs to the SIS family. PHI subfamily.</text>
</comment>
<dbReference type="Pfam" id="PF01380">
    <property type="entry name" value="SIS"/>
    <property type="match status" value="1"/>
</dbReference>
<dbReference type="Proteomes" id="UP000216207">
    <property type="component" value="Unassembled WGS sequence"/>
</dbReference>
<dbReference type="PANTHER" id="PTHR43443">
    <property type="entry name" value="3-HEXULOSE-6-PHOSPHATE ISOMERASE"/>
    <property type="match status" value="1"/>
</dbReference>
<comment type="caution">
    <text evidence="3">The sequence shown here is derived from an EMBL/GenBank/DDBJ whole genome shotgun (WGS) entry which is preliminary data.</text>
</comment>
<evidence type="ECO:0000256" key="1">
    <source>
        <dbReference type="ARBA" id="ARBA00009235"/>
    </source>
</evidence>
<evidence type="ECO:0000259" key="2">
    <source>
        <dbReference type="PROSITE" id="PS51464"/>
    </source>
</evidence>
<dbReference type="InterPro" id="IPR017552">
    <property type="entry name" value="PHI/rmpB"/>
</dbReference>
<keyword evidence="3" id="KW-0413">Isomerase</keyword>
<name>A0A268P0W1_SHOCL</name>
<feature type="domain" description="SIS" evidence="2">
    <location>
        <begin position="30"/>
        <end position="173"/>
    </location>
</feature>
<dbReference type="InterPro" id="IPR046348">
    <property type="entry name" value="SIS_dom_sf"/>
</dbReference>
<protein>
    <submittedName>
        <fullName evidence="3">6-phospho-3-hexuloisomerase</fullName>
    </submittedName>
</protein>
<dbReference type="EMBL" id="NPCC01000009">
    <property type="protein sequence ID" value="PAE89338.1"/>
    <property type="molecule type" value="Genomic_DNA"/>
</dbReference>
<sequence>MDSFKETAQACVEEISTVISCTKEEELAAIAQGFKHARRIFISGDGRSGLMGKAIAMRLMHGGYEVYVVGETITPSIGKGDVLLLVSGSATGVVARQVIKKAKQAGAKVMLVTANRETEFGDLCETCLFVPAATKQRKPDEPKTIQPLGNQFDQSIHLLLDAIVVKLTKEKQAEMKARHANLE</sequence>
<dbReference type="Gene3D" id="3.40.50.10490">
    <property type="entry name" value="Glucose-6-phosphate isomerase like protein, domain 1"/>
    <property type="match status" value="1"/>
</dbReference>
<dbReference type="RefSeq" id="WP_095326428.1">
    <property type="nucleotide sequence ID" value="NZ_BOQQ01000001.1"/>
</dbReference>
<gene>
    <name evidence="3" type="primary">hxlB</name>
    <name evidence="3" type="ORF">CHH72_08590</name>
</gene>
<dbReference type="GO" id="GO:0016853">
    <property type="term" value="F:isomerase activity"/>
    <property type="evidence" value="ECO:0007669"/>
    <property type="project" value="UniProtKB-KW"/>
</dbReference>
<reference evidence="3 4" key="1">
    <citation type="submission" date="2017-07" db="EMBL/GenBank/DDBJ databases">
        <title>Isolation and whole genome analysis of endospore-forming bacteria from heroin.</title>
        <authorList>
            <person name="Kalinowski J."/>
            <person name="Ahrens B."/>
            <person name="Al-Dilaimi A."/>
            <person name="Winkler A."/>
            <person name="Wibberg D."/>
            <person name="Schleenbecker U."/>
            <person name="Ruckert C."/>
            <person name="Wolfel R."/>
            <person name="Grass G."/>
        </authorList>
    </citation>
    <scope>NUCLEOTIDE SEQUENCE [LARGE SCALE GENOMIC DNA]</scope>
    <source>
        <strain evidence="3 4">7539</strain>
    </source>
</reference>
<dbReference type="PROSITE" id="PS51464">
    <property type="entry name" value="SIS"/>
    <property type="match status" value="1"/>
</dbReference>
<dbReference type="GO" id="GO:0097367">
    <property type="term" value="F:carbohydrate derivative binding"/>
    <property type="evidence" value="ECO:0007669"/>
    <property type="project" value="InterPro"/>
</dbReference>
<organism evidence="3 4">
    <name type="scientific">Shouchella clausii</name>
    <name type="common">Alkalihalobacillus clausii</name>
    <dbReference type="NCBI Taxonomy" id="79880"/>
    <lineage>
        <taxon>Bacteria</taxon>
        <taxon>Bacillati</taxon>
        <taxon>Bacillota</taxon>
        <taxon>Bacilli</taxon>
        <taxon>Bacillales</taxon>
        <taxon>Bacillaceae</taxon>
        <taxon>Shouchella</taxon>
    </lineage>
</organism>
<dbReference type="InterPro" id="IPR001347">
    <property type="entry name" value="SIS_dom"/>
</dbReference>
<dbReference type="NCBIfam" id="TIGR03127">
    <property type="entry name" value="RuMP_HxlB"/>
    <property type="match status" value="1"/>
</dbReference>
<dbReference type="CDD" id="cd05005">
    <property type="entry name" value="SIS_PHI"/>
    <property type="match status" value="1"/>
</dbReference>
<dbReference type="PANTHER" id="PTHR43443:SF1">
    <property type="entry name" value="3-HEXULOSE-6-PHOSPHATE ISOMERASE"/>
    <property type="match status" value="1"/>
</dbReference>
<dbReference type="GO" id="GO:1901135">
    <property type="term" value="P:carbohydrate derivative metabolic process"/>
    <property type="evidence" value="ECO:0007669"/>
    <property type="project" value="InterPro"/>
</dbReference>